<proteinExistence type="predicted"/>
<evidence type="ECO:0000313" key="2">
    <source>
        <dbReference type="EMBL" id="SHN44684.1"/>
    </source>
</evidence>
<name>A0A1M7REM4_9ACTN</name>
<gene>
    <name evidence="2" type="ORF">SAMN05443668_110322</name>
</gene>
<accession>A0A1M7REM4</accession>
<dbReference type="RefSeq" id="WP_143175497.1">
    <property type="nucleotide sequence ID" value="NZ_FRCS01000010.1"/>
</dbReference>
<feature type="transmembrane region" description="Helical" evidence="1">
    <location>
        <begin position="116"/>
        <end position="138"/>
    </location>
</feature>
<keyword evidence="1" id="KW-0472">Membrane</keyword>
<evidence type="ECO:0000256" key="1">
    <source>
        <dbReference type="SAM" id="Phobius"/>
    </source>
</evidence>
<feature type="transmembrane region" description="Helical" evidence="1">
    <location>
        <begin position="39"/>
        <end position="61"/>
    </location>
</feature>
<keyword evidence="1" id="KW-1133">Transmembrane helix</keyword>
<dbReference type="Proteomes" id="UP000184440">
    <property type="component" value="Unassembled WGS sequence"/>
</dbReference>
<keyword evidence="3" id="KW-1185">Reference proteome</keyword>
<protein>
    <submittedName>
        <fullName evidence="2">Uncharacterized protein</fullName>
    </submittedName>
</protein>
<sequence>MDRRYRLLLWLAGATALAVVGGGVAGLLASGESPTGPDWLVLVLVLVGILVAVGVFALAAFRIARWLTRRRGVEYLSPLWGADPSTRKAVARALRRNEPPQDPRLRELTLGEARRTIALGWMILLAPALVAAGQLPLLLSADSAWSRVLALIVLAAAAVLGTVAYRQLRAAKRYAADSMAHAHREVPAAGPGPTNQL</sequence>
<reference evidence="2 3" key="1">
    <citation type="submission" date="2016-11" db="EMBL/GenBank/DDBJ databases">
        <authorList>
            <person name="Jaros S."/>
            <person name="Januszkiewicz K."/>
            <person name="Wedrychowicz H."/>
        </authorList>
    </citation>
    <scope>NUCLEOTIDE SEQUENCE [LARGE SCALE GENOMIC DNA]</scope>
    <source>
        <strain evidence="2 3">DSM 46144</strain>
    </source>
</reference>
<keyword evidence="1" id="KW-0812">Transmembrane</keyword>
<dbReference type="EMBL" id="FRCS01000010">
    <property type="protein sequence ID" value="SHN44684.1"/>
    <property type="molecule type" value="Genomic_DNA"/>
</dbReference>
<organism evidence="2 3">
    <name type="scientific">Cryptosporangium aurantiacum</name>
    <dbReference type="NCBI Taxonomy" id="134849"/>
    <lineage>
        <taxon>Bacteria</taxon>
        <taxon>Bacillati</taxon>
        <taxon>Actinomycetota</taxon>
        <taxon>Actinomycetes</taxon>
        <taxon>Cryptosporangiales</taxon>
        <taxon>Cryptosporangiaceae</taxon>
        <taxon>Cryptosporangium</taxon>
    </lineage>
</organism>
<evidence type="ECO:0000313" key="3">
    <source>
        <dbReference type="Proteomes" id="UP000184440"/>
    </source>
</evidence>
<dbReference type="AlphaFoldDB" id="A0A1M7REM4"/>
<feature type="transmembrane region" description="Helical" evidence="1">
    <location>
        <begin position="144"/>
        <end position="165"/>
    </location>
</feature>